<dbReference type="EMBL" id="PDBW01000001">
    <property type="protein sequence ID" value="PFH04204.1"/>
    <property type="molecule type" value="Genomic_DNA"/>
</dbReference>
<gene>
    <name evidence="2" type="ORF">M972_113032</name>
</gene>
<proteinExistence type="predicted"/>
<comment type="caution">
    <text evidence="2">The sequence shown here is derived from an EMBL/GenBank/DDBJ whole genome shotgun (WGS) entry which is preliminary data.</text>
</comment>
<name>A0AB36TJY1_ACETH</name>
<dbReference type="GeneID" id="35803933"/>
<evidence type="ECO:0000313" key="3">
    <source>
        <dbReference type="Proteomes" id="UP000223596"/>
    </source>
</evidence>
<dbReference type="InterPro" id="IPR058355">
    <property type="entry name" value="DUF8042"/>
</dbReference>
<organism evidence="2 3">
    <name type="scientific">Acetivibrio thermocellus AD2</name>
    <dbReference type="NCBI Taxonomy" id="1138384"/>
    <lineage>
        <taxon>Bacteria</taxon>
        <taxon>Bacillati</taxon>
        <taxon>Bacillota</taxon>
        <taxon>Clostridia</taxon>
        <taxon>Eubacteriales</taxon>
        <taxon>Oscillospiraceae</taxon>
        <taxon>Acetivibrio</taxon>
    </lineage>
</organism>
<dbReference type="AlphaFoldDB" id="A0AB36TJY1"/>
<reference evidence="2 3" key="1">
    <citation type="submission" date="2017-09" db="EMBL/GenBank/DDBJ databases">
        <title>Evaluation of Pacific Biosciences Sequencing Technology to Finishing C. thermocellum Genome Sequences.</title>
        <authorList>
            <person name="Brown S."/>
        </authorList>
    </citation>
    <scope>NUCLEOTIDE SEQUENCE [LARGE SCALE GENOMIC DNA]</scope>
    <source>
        <strain evidence="2 3">AD2</strain>
    </source>
</reference>
<accession>A0AB36TJY1</accession>
<evidence type="ECO:0000313" key="2">
    <source>
        <dbReference type="EMBL" id="PFH04204.1"/>
    </source>
</evidence>
<sequence length="127" mass="14385">MSKYGLKKEIVGTAAEYIVNVSEGIDQIIEFFQSGREDIATRMMIDLIEGIEWLTQAIDGTRDIHGEYAMDVSQINSALHEISEAYENMDYVLLSDLLEYELLPVINVWRKQLAGIKGVLDNDNAEE</sequence>
<dbReference type="Pfam" id="PF26154">
    <property type="entry name" value="DUF8042"/>
    <property type="match status" value="1"/>
</dbReference>
<feature type="domain" description="DUF8042" evidence="1">
    <location>
        <begin position="8"/>
        <end position="113"/>
    </location>
</feature>
<protein>
    <recommendedName>
        <fullName evidence="1">DUF8042 domain-containing protein</fullName>
    </recommendedName>
</protein>
<dbReference type="Proteomes" id="UP000223596">
    <property type="component" value="Unassembled WGS sequence"/>
</dbReference>
<dbReference type="RefSeq" id="WP_003513587.1">
    <property type="nucleotide sequence ID" value="NZ_CP013828.1"/>
</dbReference>
<evidence type="ECO:0000259" key="1">
    <source>
        <dbReference type="Pfam" id="PF26154"/>
    </source>
</evidence>